<dbReference type="EMBL" id="PP965497">
    <property type="protein sequence ID" value="XCO00313.1"/>
    <property type="molecule type" value="Genomic_DNA"/>
</dbReference>
<evidence type="ECO:0000313" key="1">
    <source>
        <dbReference type="EMBL" id="XCO00313.1"/>
    </source>
</evidence>
<accession>A0AAU8MJI2</accession>
<reference evidence="1" key="1">
    <citation type="submission" date="2024-06" db="EMBL/GenBank/DDBJ databases">
        <title>Intestivirid acquisition increases across infancy in a wild primate population.</title>
        <authorList>
            <person name="Schneider-Creas I.A."/>
            <person name="Moya I.L."/>
            <person name="Chiou K.L."/>
            <person name="Baniel A."/>
            <person name="Azanaw Haile A."/>
            <person name="Kebede F."/>
            <person name="Abebe B."/>
            <person name="Snyder-Mackler N."/>
            <person name="Varsani A."/>
        </authorList>
    </citation>
    <scope>NUCLEOTIDE SEQUENCE</scope>
    <source>
        <strain evidence="1">Int_RNL_2016_0117_DIX</strain>
    </source>
</reference>
<sequence length="403" mass="47046">MKRNPNTTKLTKEFIESKVSQELIVSKYLGIELDIVKDCINKNTLIKSVFRDDDTNKSMGIQYNARGRLKVRDFGGFGFFEDVYGTVAYVLSAVYDRPINTNNKQDFYFVLKHIRYTFCDIIDGKVTDDNLDTVIATANTKIKSKKAIIELAPRSWNKDDIALWKSWGIDINYLNTHFIYPIDQYYINRYNNPEPKYRYTRADPAYGYLLGQNKQGISLIKVYHPLRNRNVKSKFITNCNVIEGLINLEPIRYDYILITKSTKDRLSIGNHLLKHPLYRGGIRLNVGIVNLPSENYRLKDKEYTYLINKLKDDGKLFSLLDFDATGRSGAKFMQNTYNIDYLFITRGEFGLPNYYEKDFSDLHNTYSYEEINKFIDETLSYINIKYGEEITDTEGLPIFNLPY</sequence>
<protein>
    <submittedName>
        <fullName evidence="1">DNA primase</fullName>
    </submittedName>
</protein>
<name>A0AAU8MJI2_9CAUD</name>
<proteinExistence type="predicted"/>
<organism evidence="1">
    <name type="scientific">Geladintestivirus 1</name>
    <dbReference type="NCBI Taxonomy" id="3233133"/>
    <lineage>
        <taxon>Viruses</taxon>
        <taxon>Duplodnaviria</taxon>
        <taxon>Heunggongvirae</taxon>
        <taxon>Uroviricota</taxon>
        <taxon>Caudoviricetes</taxon>
        <taxon>Crassvirales</taxon>
    </lineage>
</organism>